<dbReference type="EMBL" id="KJ094022">
    <property type="protein sequence ID" value="AHL18727.1"/>
    <property type="molecule type" value="Genomic_DNA"/>
</dbReference>
<evidence type="ECO:0000313" key="2">
    <source>
        <dbReference type="EMBL" id="AHL18727.1"/>
    </source>
</evidence>
<organism evidence="2 3">
    <name type="scientific">Listeria phage LP-030-3</name>
    <dbReference type="NCBI Taxonomy" id="1458852"/>
    <lineage>
        <taxon>Viruses</taxon>
        <taxon>Duplodnaviria</taxon>
        <taxon>Heunggongvirae</taxon>
        <taxon>Uroviricota</taxon>
        <taxon>Caudoviricetes</taxon>
        <taxon>Aquingentivirus</taxon>
        <taxon>Aquingentivirus LP0303</taxon>
    </lineage>
</organism>
<feature type="transmembrane region" description="Helical" evidence="1">
    <location>
        <begin position="12"/>
        <end position="37"/>
    </location>
</feature>
<keyword evidence="1" id="KW-1133">Transmembrane helix</keyword>
<dbReference type="RefSeq" id="YP_009044667.1">
    <property type="nucleotide sequence ID" value="NC_024384.1"/>
</dbReference>
<dbReference type="GeneID" id="19735778"/>
<reference evidence="2 3" key="1">
    <citation type="journal article" date="2014" name="Appl. Environ. Microbiol.">
        <title>Comparative genomic and morphological analysis of Listeria phages isolated from farm environments.</title>
        <authorList>
            <person name="Denes T."/>
            <person name="Vongkamjan K."/>
            <person name="Ackermann H.W."/>
            <person name="Moreno Switt A.I."/>
            <person name="Wiedmann M."/>
            <person name="den Bakker H.C."/>
        </authorList>
    </citation>
    <scope>NUCLEOTIDE SEQUENCE [LARGE SCALE GENOMIC DNA]</scope>
</reference>
<dbReference type="KEGG" id="vg:19735778"/>
<accession>A0A059T6D1</accession>
<keyword evidence="1" id="KW-0472">Membrane</keyword>
<evidence type="ECO:0000256" key="1">
    <source>
        <dbReference type="SAM" id="Phobius"/>
    </source>
</evidence>
<keyword evidence="3" id="KW-1185">Reference proteome</keyword>
<sequence>MIDKVAKFIGALTIYALWVLVLIFVLGLAVKGILWAWSNMF</sequence>
<proteinExistence type="predicted"/>
<gene>
    <name evidence="2" type="ORF">LP030-3_021</name>
</gene>
<dbReference type="OrthoDB" id="27821at10239"/>
<protein>
    <submittedName>
        <fullName evidence="2">Uncharacterized protein</fullName>
    </submittedName>
</protein>
<name>A0A059T6D1_9CAUD</name>
<evidence type="ECO:0000313" key="3">
    <source>
        <dbReference type="Proteomes" id="UP000026992"/>
    </source>
</evidence>
<dbReference type="Proteomes" id="UP000026992">
    <property type="component" value="Segment"/>
</dbReference>
<keyword evidence="1" id="KW-0812">Transmembrane</keyword>